<dbReference type="Proteomes" id="UP001147700">
    <property type="component" value="Unassembled WGS sequence"/>
</dbReference>
<comment type="similarity">
    <text evidence="1">Belongs to the sigma-70 factor family. ECF subfamily.</text>
</comment>
<dbReference type="InterPro" id="IPR036388">
    <property type="entry name" value="WH-like_DNA-bd_sf"/>
</dbReference>
<evidence type="ECO:0000256" key="5">
    <source>
        <dbReference type="SAM" id="MobiDB-lite"/>
    </source>
</evidence>
<proteinExistence type="inferred from homology"/>
<accession>A0ABT4RGE1</accession>
<dbReference type="SUPFAM" id="SSF88946">
    <property type="entry name" value="Sigma2 domain of RNA polymerase sigma factors"/>
    <property type="match status" value="1"/>
</dbReference>
<dbReference type="InterPro" id="IPR013325">
    <property type="entry name" value="RNA_pol_sigma_r2"/>
</dbReference>
<feature type="compositionally biased region" description="Pro residues" evidence="5">
    <location>
        <begin position="161"/>
        <end position="173"/>
    </location>
</feature>
<keyword evidence="9" id="KW-1185">Reference proteome</keyword>
<keyword evidence="4" id="KW-0804">Transcription</keyword>
<dbReference type="InterPro" id="IPR014284">
    <property type="entry name" value="RNA_pol_sigma-70_dom"/>
</dbReference>
<dbReference type="InterPro" id="IPR039425">
    <property type="entry name" value="RNA_pol_sigma-70-like"/>
</dbReference>
<dbReference type="PANTHER" id="PTHR43133">
    <property type="entry name" value="RNA POLYMERASE ECF-TYPE SIGMA FACTO"/>
    <property type="match status" value="1"/>
</dbReference>
<evidence type="ECO:0000256" key="4">
    <source>
        <dbReference type="ARBA" id="ARBA00023163"/>
    </source>
</evidence>
<dbReference type="Pfam" id="PF08281">
    <property type="entry name" value="Sigma70_r4_2"/>
    <property type="match status" value="1"/>
</dbReference>
<dbReference type="Gene3D" id="1.10.1740.10">
    <property type="match status" value="1"/>
</dbReference>
<feature type="domain" description="RNA polymerase sigma factor 70 region 4 type 2" evidence="7">
    <location>
        <begin position="99"/>
        <end position="151"/>
    </location>
</feature>
<feature type="domain" description="RNA polymerase sigma-70 region 2" evidence="6">
    <location>
        <begin position="10"/>
        <end position="72"/>
    </location>
</feature>
<dbReference type="InterPro" id="IPR013249">
    <property type="entry name" value="RNA_pol_sigma70_r4_t2"/>
</dbReference>
<dbReference type="RefSeq" id="WP_202957280.1">
    <property type="nucleotide sequence ID" value="NZ_JAPCID010000010.1"/>
</dbReference>
<keyword evidence="3" id="KW-0731">Sigma factor</keyword>
<evidence type="ECO:0000313" key="8">
    <source>
        <dbReference type="EMBL" id="MDA0137602.1"/>
    </source>
</evidence>
<dbReference type="Pfam" id="PF04542">
    <property type="entry name" value="Sigma70_r2"/>
    <property type="match status" value="1"/>
</dbReference>
<dbReference type="EMBL" id="JAPCID010000010">
    <property type="protein sequence ID" value="MDA0137602.1"/>
    <property type="molecule type" value="Genomic_DNA"/>
</dbReference>
<feature type="region of interest" description="Disordered" evidence="5">
    <location>
        <begin position="155"/>
        <end position="189"/>
    </location>
</feature>
<sequence length="189" mass="20625">MSDRARFESLFREHYPAVLRFARRRTDAATAEDVAAETFAVAWRRLERVPAEPLPWLYVVAARELSTRRRAAASDRVKASRSADVAFGRDPADALGERDAVLRAFARLSETDREALRLVAWDGLSLADGAKVAGTTRLAFAMRVSRARRRLGAALAAADDPAPPRLSPGPPGHAAPARLPSSPEPTHDH</sequence>
<protein>
    <submittedName>
        <fullName evidence="8">Sigma-70 family RNA polymerase sigma factor</fullName>
    </submittedName>
</protein>
<dbReference type="NCBIfam" id="TIGR02937">
    <property type="entry name" value="sigma70-ECF"/>
    <property type="match status" value="1"/>
</dbReference>
<reference evidence="8" key="1">
    <citation type="submission" date="2022-10" db="EMBL/GenBank/DDBJ databases">
        <title>The WGS of Solirubrobacter sp. CPCC 204708.</title>
        <authorList>
            <person name="Jiang Z."/>
        </authorList>
    </citation>
    <scope>NUCLEOTIDE SEQUENCE</scope>
    <source>
        <strain evidence="8">CPCC 204708</strain>
    </source>
</reference>
<evidence type="ECO:0000256" key="3">
    <source>
        <dbReference type="ARBA" id="ARBA00023082"/>
    </source>
</evidence>
<dbReference type="InterPro" id="IPR007627">
    <property type="entry name" value="RNA_pol_sigma70_r2"/>
</dbReference>
<name>A0ABT4RGE1_9ACTN</name>
<evidence type="ECO:0000313" key="9">
    <source>
        <dbReference type="Proteomes" id="UP001147700"/>
    </source>
</evidence>
<dbReference type="PANTHER" id="PTHR43133:SF25">
    <property type="entry name" value="RNA POLYMERASE SIGMA FACTOR RFAY-RELATED"/>
    <property type="match status" value="1"/>
</dbReference>
<keyword evidence="2" id="KW-0805">Transcription regulation</keyword>
<dbReference type="InterPro" id="IPR013324">
    <property type="entry name" value="RNA_pol_sigma_r3/r4-like"/>
</dbReference>
<gene>
    <name evidence="8" type="ORF">OJ962_08850</name>
</gene>
<evidence type="ECO:0000259" key="6">
    <source>
        <dbReference type="Pfam" id="PF04542"/>
    </source>
</evidence>
<dbReference type="SUPFAM" id="SSF88659">
    <property type="entry name" value="Sigma3 and sigma4 domains of RNA polymerase sigma factors"/>
    <property type="match status" value="1"/>
</dbReference>
<evidence type="ECO:0000256" key="2">
    <source>
        <dbReference type="ARBA" id="ARBA00023015"/>
    </source>
</evidence>
<comment type="caution">
    <text evidence="8">The sequence shown here is derived from an EMBL/GenBank/DDBJ whole genome shotgun (WGS) entry which is preliminary data.</text>
</comment>
<evidence type="ECO:0000256" key="1">
    <source>
        <dbReference type="ARBA" id="ARBA00010641"/>
    </source>
</evidence>
<dbReference type="Gene3D" id="1.10.10.10">
    <property type="entry name" value="Winged helix-like DNA-binding domain superfamily/Winged helix DNA-binding domain"/>
    <property type="match status" value="1"/>
</dbReference>
<organism evidence="8 9">
    <name type="scientific">Solirubrobacter deserti</name>
    <dbReference type="NCBI Taxonomy" id="2282478"/>
    <lineage>
        <taxon>Bacteria</taxon>
        <taxon>Bacillati</taxon>
        <taxon>Actinomycetota</taxon>
        <taxon>Thermoleophilia</taxon>
        <taxon>Solirubrobacterales</taxon>
        <taxon>Solirubrobacteraceae</taxon>
        <taxon>Solirubrobacter</taxon>
    </lineage>
</organism>
<evidence type="ECO:0000259" key="7">
    <source>
        <dbReference type="Pfam" id="PF08281"/>
    </source>
</evidence>